<dbReference type="PANTHER" id="PTHR24224:SF12">
    <property type="entry name" value="G-PROTEIN COUPLED RECEPTORS FAMILY 1 PROFILE DOMAIN-CONTAINING PROTEIN-RELATED"/>
    <property type="match status" value="1"/>
</dbReference>
<keyword evidence="3" id="KW-1185">Reference proteome</keyword>
<dbReference type="Pfam" id="PF10323">
    <property type="entry name" value="7TM_GPCR_Srv"/>
    <property type="match status" value="1"/>
</dbReference>
<reference evidence="3" key="1">
    <citation type="submission" date="2010-08" db="EMBL/GenBank/DDBJ databases">
        <authorList>
            <consortium name="Caenorhabditis japonica Sequencing Consortium"/>
            <person name="Wilson R.K."/>
        </authorList>
    </citation>
    <scope>NUCLEOTIDE SEQUENCE [LARGE SCALE GENOMIC DNA]</scope>
    <source>
        <strain evidence="3">DF5081</strain>
    </source>
</reference>
<reference evidence="2" key="2">
    <citation type="submission" date="2022-06" db="UniProtKB">
        <authorList>
            <consortium name="EnsemblMetazoa"/>
        </authorList>
    </citation>
    <scope>IDENTIFICATION</scope>
    <source>
        <strain evidence="2">DF5081</strain>
    </source>
</reference>
<evidence type="ECO:0000256" key="1">
    <source>
        <dbReference type="SAM" id="Phobius"/>
    </source>
</evidence>
<keyword evidence="1" id="KW-0812">Transmembrane</keyword>
<dbReference type="Proteomes" id="UP000005237">
    <property type="component" value="Unassembled WGS sequence"/>
</dbReference>
<accession>A0A8R1E2L9</accession>
<organism evidence="2 3">
    <name type="scientific">Caenorhabditis japonica</name>
    <dbReference type="NCBI Taxonomy" id="281687"/>
    <lineage>
        <taxon>Eukaryota</taxon>
        <taxon>Metazoa</taxon>
        <taxon>Ecdysozoa</taxon>
        <taxon>Nematoda</taxon>
        <taxon>Chromadorea</taxon>
        <taxon>Rhabditida</taxon>
        <taxon>Rhabditina</taxon>
        <taxon>Rhabditomorpha</taxon>
        <taxon>Rhabditoidea</taxon>
        <taxon>Rhabditidae</taxon>
        <taxon>Peloderinae</taxon>
        <taxon>Caenorhabditis</taxon>
    </lineage>
</organism>
<dbReference type="InterPro" id="IPR052665">
    <property type="entry name" value="Neuropeptide-GPCR"/>
</dbReference>
<dbReference type="SUPFAM" id="SSF81321">
    <property type="entry name" value="Family A G protein-coupled receptor-like"/>
    <property type="match status" value="1"/>
</dbReference>
<feature type="transmembrane region" description="Helical" evidence="1">
    <location>
        <begin position="7"/>
        <end position="28"/>
    </location>
</feature>
<name>A0A8R1E2L9_CAEJA</name>
<protein>
    <submittedName>
        <fullName evidence="2">Uncharacterized protein</fullName>
    </submittedName>
</protein>
<dbReference type="GO" id="GO:0016020">
    <property type="term" value="C:membrane"/>
    <property type="evidence" value="ECO:0007669"/>
    <property type="project" value="TreeGrafter"/>
</dbReference>
<dbReference type="PANTHER" id="PTHR24224">
    <property type="entry name" value="CARDIOACCELERATORY PEPTIDE RECEPTOR-RELATED"/>
    <property type="match status" value="1"/>
</dbReference>
<dbReference type="AlphaFoldDB" id="A0A8R1E2L9"/>
<sequence>MKRELRLALQVFLLLIAQFVLFLYMTFINVYASQGDAALVVKIKMYTPLANGLLSFFNPFTTLLCNKELLRRIKKMIRGQKTEASTDLSNGASVVSPWTFTFTRKKLYGQSDRLNNIRGSYTG</sequence>
<dbReference type="InterPro" id="IPR019426">
    <property type="entry name" value="7TM_GPCR_serpentine_rcpt_Srv"/>
</dbReference>
<keyword evidence="1" id="KW-1133">Transmembrane helix</keyword>
<proteinExistence type="predicted"/>
<feature type="transmembrane region" description="Helical" evidence="1">
    <location>
        <begin position="48"/>
        <end position="66"/>
    </location>
</feature>
<keyword evidence="1" id="KW-0472">Membrane</keyword>
<dbReference type="EnsemblMetazoa" id="CJA19163.1">
    <property type="protein sequence ID" value="CJA19163.1"/>
    <property type="gene ID" value="WBGene00138367"/>
</dbReference>
<evidence type="ECO:0000313" key="2">
    <source>
        <dbReference type="EnsemblMetazoa" id="CJA19163.1"/>
    </source>
</evidence>
<evidence type="ECO:0000313" key="3">
    <source>
        <dbReference type="Proteomes" id="UP000005237"/>
    </source>
</evidence>